<evidence type="ECO:0000256" key="1">
    <source>
        <dbReference type="SAM" id="MobiDB-lite"/>
    </source>
</evidence>
<feature type="compositionally biased region" description="Low complexity" evidence="1">
    <location>
        <begin position="529"/>
        <end position="550"/>
    </location>
</feature>
<dbReference type="InterPro" id="IPR038332">
    <property type="entry name" value="PPE_sf"/>
</dbReference>
<name>A0A1H5C081_9PSEU</name>
<feature type="compositionally biased region" description="Low complexity" evidence="1">
    <location>
        <begin position="607"/>
        <end position="618"/>
    </location>
</feature>
<keyword evidence="2" id="KW-0378">Hydrolase</keyword>
<feature type="compositionally biased region" description="Polar residues" evidence="1">
    <location>
        <begin position="390"/>
        <end position="407"/>
    </location>
</feature>
<feature type="compositionally biased region" description="Basic and acidic residues" evidence="1">
    <location>
        <begin position="960"/>
        <end position="970"/>
    </location>
</feature>
<keyword evidence="2" id="KW-0540">Nuclease</keyword>
<dbReference type="STRING" id="208445.SAMN04489727_8535"/>
<dbReference type="Gene3D" id="1.20.1260.20">
    <property type="entry name" value="PPE superfamily"/>
    <property type="match status" value="1"/>
</dbReference>
<sequence length="1507" mass="155846">MPEGNPLVAQAKQDPDGPGAFTAGNGDYGWAGGIGIAESSMDAFNGIKDGDWVSGGLGMLSLAGEVAGAAIDPFGYLMSSVASFLMEHVQPLKDMLDSVAGNPPVIQSYADTWGNVAKALGERKTDFDNAVKNGTTGWTGAGADAYRAFAAEHSDALSGAATVAGAISTVTMIMGQVVSFVRETVRQLIADLVGKLIAWVMEEVFSLGFGTPVVVAQATAAIAKWGKKIGELLKKLTDTIRKVSPLLSKLVDLFEKIAKVFGKVLGKVSGLDGLKVKEGGFVRKIPNEGGGVRARAHGDGPDGSDGDGPDGSRDGSSGSDGDGPDGSRDGSPGADGDSPSSDPMNTDPGSRRSSSRDGSPSAHGEDGAPSPAGDGSPEGSRSGDGPPSATDPSPTRSPSHGGDSSPSAARGGDSTPHGGDGSPSPAGPSPTRGGGDTAPSPTRGADSTPHAGDTSPSPTRGGGDTAPSPTRGADSTPHTGDTTPSPARGADSAPHTGDTSPSPTRGGGDSTPSPTRGADSTPHAGDTTPSPARGGDSSPSRGGDGAPDSGHSPAARANGSGSDAPSSAAPPRADGSTSASGTAPAAPRTGASAGEAVPSPRGGGDGIPPQGGQPAVGGMPPGGGVPGGGGGLGGSASPRTGGAGWTGTPGTPGAHVDAPGRPRAGSDLPAGRTPEPAPAARGFGPGTHGPDTRPGGPAPSRPGPDTRPGAGNPGPDTRPGGPAPSRPGLDTRPGGAHGPDNANPARTDTRPGSHGPDSDTPGHSPHDNSPHDSTHDGNPHHDAPTPPDPDLPHHTDPLSPDEVNARHAESTPAGSSYHAGDPDMGDLPHRVQPDPDGRYTVDVHVTPDGHARIGGRLYTPEEFADVLRRNGDYDGRPVRLIGCDAGSNDFAHRLSRELDTEVLAPSKPAWTDSHGRVFSSDYEIGPDGKLRPRIPPDGEWSVHRPDGTTHAAGDGGFAPDTRHHDPHDVDAGSSRHRGDDDTRQRQQPGAGQDPDAVPEDRNPLSRQQERELTDPQHQAEVRRNPQHGTDFTPTGGDSVPVGPGSTHPDAPRPPHAGERFPGDQPLQPNRSYQVADADGNPRGTYHTDGTGRVTHIDTAHPNVPPRLANGDPNPAYHPNPDVTHPHPDTTYRVEVDGHHQTFHTDADGVPHPSVQYHRPDFAGETVDITPDHPNAPGPRQSFAEGGPYEPHRRYDVTDSNGVHRGVFHTDAQGHVRWAEVESGRIARTNPDWRAINNLPGNPEVHLRQRFDPDAEVPAGVRDPERFRGAQQHDVRLPSNRSFLDSNPDLQPNSRYVVHSSYREGDARIDQIRSVYWTDGNGNVAAVETFRPHHPDLNNPAPNMVYDVDGGRFTYQTGPHVDGAPAQTVHGHSQRPQVADEWELSRRDGTAQGDSGRLGAGMGLYDGGHIAGNQFRGPGELINMMSQWRPQNQGWPKQAGPDHWYAFETDLANHLKRGGKIDGIDVFPLRHDGDLVPHTIQVRWVEVDAAGVKVVHMRSFPNTPAGAP</sequence>
<reference evidence="3" key="1">
    <citation type="submission" date="2016-10" db="EMBL/GenBank/DDBJ databases">
        <authorList>
            <person name="Varghese N."/>
            <person name="Submissions S."/>
        </authorList>
    </citation>
    <scope>NUCLEOTIDE SEQUENCE [LARGE SCALE GENOMIC DNA]</scope>
    <source>
        <strain evidence="3">DSM 44544</strain>
    </source>
</reference>
<dbReference type="InterPro" id="IPR036689">
    <property type="entry name" value="ESAT-6-like_sf"/>
</dbReference>
<evidence type="ECO:0000313" key="2">
    <source>
        <dbReference type="EMBL" id="SED60152.1"/>
    </source>
</evidence>
<evidence type="ECO:0000313" key="3">
    <source>
        <dbReference type="Proteomes" id="UP000199622"/>
    </source>
</evidence>
<feature type="compositionally biased region" description="Basic and acidic residues" evidence="1">
    <location>
        <begin position="1049"/>
        <end position="1061"/>
    </location>
</feature>
<feature type="region of interest" description="Disordered" evidence="1">
    <location>
        <begin position="1"/>
        <end position="22"/>
    </location>
</feature>
<dbReference type="GO" id="GO:0004519">
    <property type="term" value="F:endonuclease activity"/>
    <property type="evidence" value="ECO:0007669"/>
    <property type="project" value="UniProtKB-KW"/>
</dbReference>
<feature type="compositionally biased region" description="Polar residues" evidence="1">
    <location>
        <begin position="476"/>
        <end position="485"/>
    </location>
</feature>
<feature type="compositionally biased region" description="Gly residues" evidence="1">
    <location>
        <begin position="619"/>
        <end position="634"/>
    </location>
</feature>
<feature type="compositionally biased region" description="Low complexity" evidence="1">
    <location>
        <begin position="557"/>
        <end position="594"/>
    </location>
</feature>
<accession>A0A1H5C081</accession>
<dbReference type="RefSeq" id="WP_091317836.1">
    <property type="nucleotide sequence ID" value="NZ_FNSO01000004.1"/>
</dbReference>
<feature type="compositionally biased region" description="Basic and acidic residues" evidence="1">
    <location>
        <begin position="764"/>
        <end position="783"/>
    </location>
</feature>
<feature type="compositionally biased region" description="Basic and acidic residues" evidence="1">
    <location>
        <begin position="926"/>
        <end position="947"/>
    </location>
</feature>
<feature type="compositionally biased region" description="Basic and acidic residues" evidence="1">
    <location>
        <begin position="826"/>
        <end position="838"/>
    </location>
</feature>
<keyword evidence="2" id="KW-0255">Endonuclease</keyword>
<gene>
    <name evidence="2" type="ORF">SAMN04489727_8535</name>
</gene>
<protein>
    <submittedName>
        <fullName evidence="2">DNA/RNA non-specific endonuclease</fullName>
    </submittedName>
</protein>
<dbReference type="Proteomes" id="UP000199622">
    <property type="component" value="Unassembled WGS sequence"/>
</dbReference>
<organism evidence="2 3">
    <name type="scientific">Amycolatopsis tolypomycina</name>
    <dbReference type="NCBI Taxonomy" id="208445"/>
    <lineage>
        <taxon>Bacteria</taxon>
        <taxon>Bacillati</taxon>
        <taxon>Actinomycetota</taxon>
        <taxon>Actinomycetes</taxon>
        <taxon>Pseudonocardiales</taxon>
        <taxon>Pseudonocardiaceae</taxon>
        <taxon>Amycolatopsis</taxon>
    </lineage>
</organism>
<feature type="region of interest" description="Disordered" evidence="1">
    <location>
        <begin position="1170"/>
        <end position="1197"/>
    </location>
</feature>
<feature type="compositionally biased region" description="Low complexity" evidence="1">
    <location>
        <begin position="329"/>
        <end position="361"/>
    </location>
</feature>
<proteinExistence type="predicted"/>
<dbReference type="SUPFAM" id="SSF140453">
    <property type="entry name" value="EsxAB dimer-like"/>
    <property type="match status" value="1"/>
</dbReference>
<feature type="region of interest" description="Disordered" evidence="1">
    <location>
        <begin position="907"/>
        <end position="1124"/>
    </location>
</feature>
<dbReference type="EMBL" id="FNSO01000004">
    <property type="protein sequence ID" value="SED60152.1"/>
    <property type="molecule type" value="Genomic_DNA"/>
</dbReference>
<keyword evidence="3" id="KW-1185">Reference proteome</keyword>
<dbReference type="OrthoDB" id="5524878at2"/>
<feature type="compositionally biased region" description="Basic and acidic residues" evidence="1">
    <location>
        <begin position="998"/>
        <end position="1023"/>
    </location>
</feature>
<feature type="region of interest" description="Disordered" evidence="1">
    <location>
        <begin position="282"/>
        <end position="838"/>
    </location>
</feature>